<dbReference type="PROSITE" id="PS50893">
    <property type="entry name" value="ABC_TRANSPORTER_2"/>
    <property type="match status" value="1"/>
</dbReference>
<dbReference type="PANTHER" id="PTHR42711:SF17">
    <property type="entry name" value="ABC TRANSPORTER ATP-BINDING PROTEIN"/>
    <property type="match status" value="1"/>
</dbReference>
<dbReference type="AlphaFoldDB" id="A0A917U6D5"/>
<proteinExistence type="predicted"/>
<evidence type="ECO:0000313" key="7">
    <source>
        <dbReference type="EMBL" id="GGM56256.1"/>
    </source>
</evidence>
<dbReference type="Gene3D" id="3.40.50.300">
    <property type="entry name" value="P-loop containing nucleotide triphosphate hydrolases"/>
    <property type="match status" value="1"/>
</dbReference>
<dbReference type="PANTHER" id="PTHR42711">
    <property type="entry name" value="ABC TRANSPORTER ATP-BINDING PROTEIN"/>
    <property type="match status" value="1"/>
</dbReference>
<dbReference type="InterPro" id="IPR003593">
    <property type="entry name" value="AAA+_ATPase"/>
</dbReference>
<dbReference type="GO" id="GO:0046677">
    <property type="term" value="P:response to antibiotic"/>
    <property type="evidence" value="ECO:0007669"/>
    <property type="project" value="UniProtKB-KW"/>
</dbReference>
<gene>
    <name evidence="7" type="ORF">GCM10007977_067450</name>
</gene>
<accession>A0A917U6D5</accession>
<feature type="domain" description="ABC transporter" evidence="6">
    <location>
        <begin position="2"/>
        <end position="227"/>
    </location>
</feature>
<dbReference type="InterPro" id="IPR027417">
    <property type="entry name" value="P-loop_NTPase"/>
</dbReference>
<protein>
    <submittedName>
        <fullName evidence="7">ABC transporter</fullName>
    </submittedName>
</protein>
<dbReference type="SMART" id="SM00382">
    <property type="entry name" value="AAA"/>
    <property type="match status" value="1"/>
</dbReference>
<keyword evidence="4" id="KW-0067">ATP-binding</keyword>
<evidence type="ECO:0000256" key="1">
    <source>
        <dbReference type="ARBA" id="ARBA00004202"/>
    </source>
</evidence>
<dbReference type="Pfam" id="PF00005">
    <property type="entry name" value="ABC_tran"/>
    <property type="match status" value="1"/>
</dbReference>
<comment type="subcellular location">
    <subcellularLocation>
        <location evidence="1">Cell membrane</location>
        <topology evidence="1">Peripheral membrane protein</topology>
    </subcellularLocation>
</comment>
<evidence type="ECO:0000256" key="2">
    <source>
        <dbReference type="ARBA" id="ARBA00022448"/>
    </source>
</evidence>
<dbReference type="SUPFAM" id="SSF52540">
    <property type="entry name" value="P-loop containing nucleoside triphosphate hydrolases"/>
    <property type="match status" value="1"/>
</dbReference>
<sequence length="279" mass="29918">MIEVEGLIKRYGKRTALDGVDLSAKPGEVLAVLGPNGAGKTSLVEILEGYRPRDGGRVRVLGTDPARPTRAWRGRIGVLPQTTSVDPQLTVGEAVGLFSRLYRDPWPTGELLDRLRLADAVDRRAGVLSGGRQRRLDLALALAGRPEVLFLDEPTTGFDPEARRDTWNVVRDVAAGGCTVLLTTHYLEEAAELADRVVVVVGGRIVADGDPATLGGHLDAETTIRYRRPDGAPAVIRTRAPSAALLAVLREGEELGELSVTRPTLEDAYLSLVGSRHAA</sequence>
<dbReference type="CDD" id="cd03230">
    <property type="entry name" value="ABC_DR_subfamily_A"/>
    <property type="match status" value="1"/>
</dbReference>
<dbReference type="GO" id="GO:0016887">
    <property type="term" value="F:ATP hydrolysis activity"/>
    <property type="evidence" value="ECO:0007669"/>
    <property type="project" value="InterPro"/>
</dbReference>
<dbReference type="Proteomes" id="UP000642070">
    <property type="component" value="Unassembled WGS sequence"/>
</dbReference>
<evidence type="ECO:0000313" key="8">
    <source>
        <dbReference type="Proteomes" id="UP000642070"/>
    </source>
</evidence>
<dbReference type="GO" id="GO:0005524">
    <property type="term" value="F:ATP binding"/>
    <property type="evidence" value="ECO:0007669"/>
    <property type="project" value="UniProtKB-KW"/>
</dbReference>
<dbReference type="InterPro" id="IPR050763">
    <property type="entry name" value="ABC_transporter_ATP-binding"/>
</dbReference>
<organism evidence="7 8">
    <name type="scientific">Dactylosporangium sucinum</name>
    <dbReference type="NCBI Taxonomy" id="1424081"/>
    <lineage>
        <taxon>Bacteria</taxon>
        <taxon>Bacillati</taxon>
        <taxon>Actinomycetota</taxon>
        <taxon>Actinomycetes</taxon>
        <taxon>Micromonosporales</taxon>
        <taxon>Micromonosporaceae</taxon>
        <taxon>Dactylosporangium</taxon>
    </lineage>
</organism>
<keyword evidence="5" id="KW-0046">Antibiotic resistance</keyword>
<dbReference type="InterPro" id="IPR003439">
    <property type="entry name" value="ABC_transporter-like_ATP-bd"/>
</dbReference>
<evidence type="ECO:0000256" key="4">
    <source>
        <dbReference type="ARBA" id="ARBA00022840"/>
    </source>
</evidence>
<comment type="caution">
    <text evidence="7">The sequence shown here is derived from an EMBL/GenBank/DDBJ whole genome shotgun (WGS) entry which is preliminary data.</text>
</comment>
<evidence type="ECO:0000259" key="6">
    <source>
        <dbReference type="PROSITE" id="PS50893"/>
    </source>
</evidence>
<reference evidence="7" key="2">
    <citation type="submission" date="2020-09" db="EMBL/GenBank/DDBJ databases">
        <authorList>
            <person name="Sun Q."/>
            <person name="Ohkuma M."/>
        </authorList>
    </citation>
    <scope>NUCLEOTIDE SEQUENCE</scope>
    <source>
        <strain evidence="7">JCM 19831</strain>
    </source>
</reference>
<reference evidence="7" key="1">
    <citation type="journal article" date="2014" name="Int. J. Syst. Evol. Microbiol.">
        <title>Complete genome sequence of Corynebacterium casei LMG S-19264T (=DSM 44701T), isolated from a smear-ripened cheese.</title>
        <authorList>
            <consortium name="US DOE Joint Genome Institute (JGI-PGF)"/>
            <person name="Walter F."/>
            <person name="Albersmeier A."/>
            <person name="Kalinowski J."/>
            <person name="Ruckert C."/>
        </authorList>
    </citation>
    <scope>NUCLEOTIDE SEQUENCE</scope>
    <source>
        <strain evidence="7">JCM 19831</strain>
    </source>
</reference>
<keyword evidence="2" id="KW-0813">Transport</keyword>
<evidence type="ECO:0000256" key="5">
    <source>
        <dbReference type="ARBA" id="ARBA00023251"/>
    </source>
</evidence>
<name>A0A917U6D5_9ACTN</name>
<evidence type="ECO:0000256" key="3">
    <source>
        <dbReference type="ARBA" id="ARBA00022741"/>
    </source>
</evidence>
<keyword evidence="3" id="KW-0547">Nucleotide-binding</keyword>
<dbReference type="EMBL" id="BMPI01000038">
    <property type="protein sequence ID" value="GGM56256.1"/>
    <property type="molecule type" value="Genomic_DNA"/>
</dbReference>
<dbReference type="GO" id="GO:0005886">
    <property type="term" value="C:plasma membrane"/>
    <property type="evidence" value="ECO:0007669"/>
    <property type="project" value="UniProtKB-SubCell"/>
</dbReference>
<keyword evidence="8" id="KW-1185">Reference proteome</keyword>